<comment type="similarity">
    <text evidence="2 8">Belongs to the calycin superfamily. Lipocalin family.</text>
</comment>
<keyword evidence="9" id="KW-0732">Signal</keyword>
<feature type="signal peptide" evidence="9">
    <location>
        <begin position="1"/>
        <end position="16"/>
    </location>
</feature>
<dbReference type="InterPro" id="IPR000566">
    <property type="entry name" value="Lipocln_cytosolic_FA-bd_dom"/>
</dbReference>
<evidence type="ECO:0000313" key="12">
    <source>
        <dbReference type="Proteomes" id="UP000694429"/>
    </source>
</evidence>
<evidence type="ECO:0000313" key="11">
    <source>
        <dbReference type="Ensembl" id="ENSCAFP00030002080.1"/>
    </source>
</evidence>
<keyword evidence="7" id="KW-1015">Disulfide bond</keyword>
<protein>
    <recommendedName>
        <fullName evidence="10">Lipocalin/cytosolic fatty-acid binding domain-containing protein</fullName>
    </recommendedName>
</protein>
<reference evidence="11" key="1">
    <citation type="submission" date="2019-03" db="EMBL/GenBank/DDBJ databases">
        <authorList>
            <person name="Warren W.C."/>
            <person name="Johnson G.S."/>
        </authorList>
    </citation>
    <scope>NUCLEOTIDE SEQUENCE [LARGE SCALE GENOMIC DNA]</scope>
    <source>
        <strain evidence="11">Basenji</strain>
    </source>
</reference>
<dbReference type="Pfam" id="PF00061">
    <property type="entry name" value="Lipocalin"/>
    <property type="match status" value="1"/>
</dbReference>
<evidence type="ECO:0000259" key="10">
    <source>
        <dbReference type="Pfam" id="PF00061"/>
    </source>
</evidence>
<dbReference type="InterPro" id="IPR022272">
    <property type="entry name" value="Lipocalin_CS"/>
</dbReference>
<feature type="domain" description="Lipocalin/cytosolic fatty-acid binding" evidence="10">
    <location>
        <begin position="32"/>
        <end position="134"/>
    </location>
</feature>
<dbReference type="Ensembl" id="ENSCAFT00030002343.1">
    <property type="protein sequence ID" value="ENSCAFP00030002080.1"/>
    <property type="gene ID" value="ENSCAFG00030001273.1"/>
</dbReference>
<dbReference type="AlphaFoldDB" id="A0A8C0M023"/>
<dbReference type="InterPro" id="IPR012674">
    <property type="entry name" value="Calycin"/>
</dbReference>
<reference evidence="11" key="2">
    <citation type="submission" date="2025-08" db="UniProtKB">
        <authorList>
            <consortium name="Ensembl"/>
        </authorList>
    </citation>
    <scope>IDENTIFICATION</scope>
</reference>
<dbReference type="PANTHER" id="PTHR11430">
    <property type="entry name" value="LIPOCALIN"/>
    <property type="match status" value="1"/>
</dbReference>
<dbReference type="InterPro" id="IPR002345">
    <property type="entry name" value="Lipocalin"/>
</dbReference>
<evidence type="ECO:0000256" key="2">
    <source>
        <dbReference type="ARBA" id="ARBA00006889"/>
    </source>
</evidence>
<comment type="subcellular location">
    <subcellularLocation>
        <location evidence="1">Secreted</location>
    </subcellularLocation>
</comment>
<dbReference type="Gene3D" id="2.40.128.20">
    <property type="match status" value="1"/>
</dbReference>
<dbReference type="GO" id="GO:0019841">
    <property type="term" value="F:retinol binding"/>
    <property type="evidence" value="ECO:0007669"/>
    <property type="project" value="UniProtKB-KW"/>
</dbReference>
<dbReference type="SUPFAM" id="SSF50814">
    <property type="entry name" value="Lipocalins"/>
    <property type="match status" value="1"/>
</dbReference>
<accession>A0A8C0M023</accession>
<dbReference type="InterPro" id="IPR002447">
    <property type="entry name" value="Blactoglobulin"/>
</dbReference>
<keyword evidence="5" id="KW-0494">Milk protein</keyword>
<evidence type="ECO:0000256" key="9">
    <source>
        <dbReference type="SAM" id="SignalP"/>
    </source>
</evidence>
<dbReference type="PRINTS" id="PR01172">
    <property type="entry name" value="BLCTOGLOBULN"/>
</dbReference>
<dbReference type="GO" id="GO:0005576">
    <property type="term" value="C:extracellular region"/>
    <property type="evidence" value="ECO:0007669"/>
    <property type="project" value="UniProtKB-SubCell"/>
</dbReference>
<organism evidence="11 12">
    <name type="scientific">Canis lupus familiaris</name>
    <name type="common">Dog</name>
    <name type="synonym">Canis familiaris</name>
    <dbReference type="NCBI Taxonomy" id="9615"/>
    <lineage>
        <taxon>Eukaryota</taxon>
        <taxon>Metazoa</taxon>
        <taxon>Chordata</taxon>
        <taxon>Craniata</taxon>
        <taxon>Vertebrata</taxon>
        <taxon>Euteleostomi</taxon>
        <taxon>Mammalia</taxon>
        <taxon>Eutheria</taxon>
        <taxon>Laurasiatheria</taxon>
        <taxon>Carnivora</taxon>
        <taxon>Caniformia</taxon>
        <taxon>Canidae</taxon>
        <taxon>Canis</taxon>
    </lineage>
</organism>
<sequence length="212" mass="23113">MRSLLLALALVCGIQATVVPRTVEDLDIRQVAGTWHSMAMAASDISLLDAETAPLRVYIQELRPTPRTTWRLENHACVKRTIMAQKTEDPAVFTIDYQGERKISMLDTDYTHYMFFCVEAPLPTTQSGVMCQYLGTWRSGTRAPASTPAPARPSWVALGHQGDPVWVTLGEGMGWGNGGTGRGGANGEDHGFVYGGVAALNTGWNGSMWIQK</sequence>
<evidence type="ECO:0000256" key="8">
    <source>
        <dbReference type="RuleBase" id="RU003695"/>
    </source>
</evidence>
<evidence type="ECO:0000256" key="1">
    <source>
        <dbReference type="ARBA" id="ARBA00004613"/>
    </source>
</evidence>
<keyword evidence="6" id="KW-0683">Retinol-binding</keyword>
<feature type="chain" id="PRO_5034351985" description="Lipocalin/cytosolic fatty-acid binding domain-containing protein" evidence="9">
    <location>
        <begin position="17"/>
        <end position="212"/>
    </location>
</feature>
<evidence type="ECO:0000256" key="4">
    <source>
        <dbReference type="ARBA" id="ARBA00022525"/>
    </source>
</evidence>
<proteinExistence type="inferred from homology"/>
<dbReference type="PROSITE" id="PS00213">
    <property type="entry name" value="LIPOCALIN"/>
    <property type="match status" value="1"/>
</dbReference>
<evidence type="ECO:0000256" key="5">
    <source>
        <dbReference type="ARBA" id="ARBA00022743"/>
    </source>
</evidence>
<comment type="subunit">
    <text evidence="3">Monomer.</text>
</comment>
<name>A0A8C0M023_CANLF</name>
<keyword evidence="4" id="KW-0964">Secreted</keyword>
<evidence type="ECO:0000256" key="3">
    <source>
        <dbReference type="ARBA" id="ARBA00011245"/>
    </source>
</evidence>
<evidence type="ECO:0000256" key="6">
    <source>
        <dbReference type="ARBA" id="ARBA00023072"/>
    </source>
</evidence>
<dbReference type="Proteomes" id="UP000694429">
    <property type="component" value="Chromosome 9"/>
</dbReference>
<evidence type="ECO:0000256" key="7">
    <source>
        <dbReference type="ARBA" id="ARBA00023157"/>
    </source>
</evidence>
<dbReference type="PANTHER" id="PTHR11430:SF117">
    <property type="entry name" value="GLYCODELIN"/>
    <property type="match status" value="1"/>
</dbReference>